<dbReference type="CDD" id="cd18491">
    <property type="entry name" value="BACK_ABTB2_like"/>
    <property type="match status" value="1"/>
</dbReference>
<organism evidence="1">
    <name type="scientific">Cyprideis torosa</name>
    <dbReference type="NCBI Taxonomy" id="163714"/>
    <lineage>
        <taxon>Eukaryota</taxon>
        <taxon>Metazoa</taxon>
        <taxon>Ecdysozoa</taxon>
        <taxon>Arthropoda</taxon>
        <taxon>Crustacea</taxon>
        <taxon>Oligostraca</taxon>
        <taxon>Ostracoda</taxon>
        <taxon>Podocopa</taxon>
        <taxon>Podocopida</taxon>
        <taxon>Cytherocopina</taxon>
        <taxon>Cytheroidea</taxon>
        <taxon>Cytherideidae</taxon>
        <taxon>Cyprideis</taxon>
    </lineage>
</organism>
<dbReference type="PROSITE" id="PS50097">
    <property type="entry name" value="BTB"/>
    <property type="match status" value="1"/>
</dbReference>
<dbReference type="InterPro" id="IPR052089">
    <property type="entry name" value="Ankyrin-BTB/POZ_domain"/>
</dbReference>
<feature type="non-terminal residue" evidence="1">
    <location>
        <position position="1"/>
    </location>
</feature>
<accession>A0A7R8ZUP8</accession>
<dbReference type="EMBL" id="OB671531">
    <property type="protein sequence ID" value="CAD7235161.1"/>
    <property type="molecule type" value="Genomic_DNA"/>
</dbReference>
<dbReference type="AlphaFoldDB" id="A0A7R8ZUP8"/>
<sequence>DVQFRVEGRIFYGHKILLINASPRFRQMLSSKFCEGNPPLVQINDIRYEIFETVIQSLYRGTCEGLEISRSDVLELMAAANFFQLESLLRFCESKCSKMVSVDNIVSMYIHAKVYNAVRLLEYCQGFILQNMVALLTYDDSIRKLLFGKKLHNHDVISGLLLTLQSRVKMQKRK</sequence>
<protein>
    <submittedName>
        <fullName evidence="1">Uncharacterized protein</fullName>
    </submittedName>
</protein>
<dbReference type="InterPro" id="IPR011333">
    <property type="entry name" value="SKP1/BTB/POZ_sf"/>
</dbReference>
<dbReference type="InterPro" id="IPR000210">
    <property type="entry name" value="BTB/POZ_dom"/>
</dbReference>
<dbReference type="SMART" id="SM00225">
    <property type="entry name" value="BTB"/>
    <property type="match status" value="1"/>
</dbReference>
<dbReference type="OrthoDB" id="6378698at2759"/>
<dbReference type="PANTHER" id="PTHR46071:SF2">
    <property type="entry name" value="ANKYRIN REPEAT AND BTB_POZ DOMAIN-CONTAINING PROTEIN 2-LIKE PROTEIN"/>
    <property type="match status" value="1"/>
</dbReference>
<dbReference type="Pfam" id="PF00651">
    <property type="entry name" value="BTB"/>
    <property type="match status" value="1"/>
</dbReference>
<name>A0A7R8ZUP8_9CRUS</name>
<dbReference type="PANTHER" id="PTHR46071">
    <property type="entry name" value="ANKYRIN REPEAT AND BTB/POZ DOMAIN-CONTAINING"/>
    <property type="match status" value="1"/>
</dbReference>
<reference evidence="1" key="1">
    <citation type="submission" date="2020-11" db="EMBL/GenBank/DDBJ databases">
        <authorList>
            <person name="Tran Van P."/>
        </authorList>
    </citation>
    <scope>NUCLEOTIDE SEQUENCE</scope>
</reference>
<gene>
    <name evidence="1" type="ORF">CTOB1V02_LOCUS12977</name>
</gene>
<proteinExistence type="predicted"/>
<dbReference type="SUPFAM" id="SSF54695">
    <property type="entry name" value="POZ domain"/>
    <property type="match status" value="1"/>
</dbReference>
<evidence type="ECO:0000313" key="1">
    <source>
        <dbReference type="EMBL" id="CAD7235161.1"/>
    </source>
</evidence>
<dbReference type="Gene3D" id="3.30.710.10">
    <property type="entry name" value="Potassium Channel Kv1.1, Chain A"/>
    <property type="match status" value="1"/>
</dbReference>